<evidence type="ECO:0000313" key="3">
    <source>
        <dbReference type="Proteomes" id="UP000095347"/>
    </source>
</evidence>
<evidence type="ECO:0000256" key="1">
    <source>
        <dbReference type="SAM" id="MobiDB-lite"/>
    </source>
</evidence>
<dbReference type="Pfam" id="PF10098">
    <property type="entry name" value="DUF2336"/>
    <property type="match status" value="1"/>
</dbReference>
<gene>
    <name evidence="2" type="ORF">BEN30_00875</name>
</gene>
<dbReference type="Gene3D" id="1.25.10.10">
    <property type="entry name" value="Leucine-rich Repeat Variant"/>
    <property type="match status" value="1"/>
</dbReference>
<reference evidence="3" key="1">
    <citation type="submission" date="2016-07" db="EMBL/GenBank/DDBJ databases">
        <authorList>
            <person name="Florea S."/>
            <person name="Webb J.S."/>
            <person name="Jaromczyk J."/>
            <person name="Schardl C.L."/>
        </authorList>
    </citation>
    <scope>NUCLEOTIDE SEQUENCE [LARGE SCALE GENOMIC DNA]</scope>
    <source>
        <strain evidence="3">MV-1</strain>
    </source>
</reference>
<feature type="region of interest" description="Disordered" evidence="1">
    <location>
        <begin position="287"/>
        <end position="307"/>
    </location>
</feature>
<protein>
    <recommendedName>
        <fullName evidence="4">DUF2336 domain-containing protein</fullName>
    </recommendedName>
</protein>
<evidence type="ECO:0008006" key="4">
    <source>
        <dbReference type="Google" id="ProtNLM"/>
    </source>
</evidence>
<organism evidence="2 3">
    <name type="scientific">Magnetovibrio blakemorei</name>
    <dbReference type="NCBI Taxonomy" id="28181"/>
    <lineage>
        <taxon>Bacteria</taxon>
        <taxon>Pseudomonadati</taxon>
        <taxon>Pseudomonadota</taxon>
        <taxon>Alphaproteobacteria</taxon>
        <taxon>Rhodospirillales</taxon>
        <taxon>Magnetovibrionaceae</taxon>
        <taxon>Magnetovibrio</taxon>
    </lineage>
</organism>
<keyword evidence="3" id="KW-1185">Reference proteome</keyword>
<name>A0A1E5Q4G4_9PROT</name>
<dbReference type="EMBL" id="MCGG01000067">
    <property type="protein sequence ID" value="OEJ64677.1"/>
    <property type="molecule type" value="Genomic_DNA"/>
</dbReference>
<sequence>MFKGFMNKFRGKPIAYDEARRLANDKDVKVRLKLAKREDLVPEILYFLAEDTSPEVRRAIAKNISTPRQADLLLSRDDDDGVRFNLAEKIGQLIPGLNEAELDKVHELTHHVLDLLAKDQATRVRRILSETLKDIANAPPEVIRRLARDVELVVCAPVLEHSPVLSDEDLLEIITSTPVLGALSIISKRKNISEDISDAIYFSEDIDAIGVMLGNKSAQIREDTLDRIVESARDIEPWHKPLVGRPKLSRKAVLRLAEFVADSLLDTLALRADLGDNAAEAVREEFERRMEAAEGTRTREEGGPPEERAKKLFKQGQLDDKVIREACHSGDGVFVKTAMALRSGISLSTITKIFELSSVKGVVALCWKAELSMQTAVLVQKRIAKIPPREVQGSSDGEYPFTKDEMEWQLEFFQDSA</sequence>
<dbReference type="InterPro" id="IPR019285">
    <property type="entry name" value="DUF2336"/>
</dbReference>
<proteinExistence type="predicted"/>
<dbReference type="OrthoDB" id="7888976at2"/>
<accession>A0A1E5Q4G4</accession>
<dbReference type="SUPFAM" id="SSF48371">
    <property type="entry name" value="ARM repeat"/>
    <property type="match status" value="1"/>
</dbReference>
<comment type="caution">
    <text evidence="2">The sequence shown here is derived from an EMBL/GenBank/DDBJ whole genome shotgun (WGS) entry which is preliminary data.</text>
</comment>
<dbReference type="STRING" id="28181.BEN30_00875"/>
<dbReference type="Proteomes" id="UP000095347">
    <property type="component" value="Unassembled WGS sequence"/>
</dbReference>
<dbReference type="InterPro" id="IPR011989">
    <property type="entry name" value="ARM-like"/>
</dbReference>
<dbReference type="AlphaFoldDB" id="A0A1E5Q4G4"/>
<evidence type="ECO:0000313" key="2">
    <source>
        <dbReference type="EMBL" id="OEJ64677.1"/>
    </source>
</evidence>
<dbReference type="InterPro" id="IPR016024">
    <property type="entry name" value="ARM-type_fold"/>
</dbReference>